<dbReference type="EMBL" id="AZHC01000002">
    <property type="protein sequence ID" value="OAA50369.1"/>
    <property type="molecule type" value="Genomic_DNA"/>
</dbReference>
<sequence length="102" mass="11006">MQMRTSCRPWRSESRQVHVALDAEGRVNDGALDAEGRVNDGLAATAAGSEMEELKRGGVVVDTARSPVRRLGLWPREGVVMHDTVEMVPGAKETGRHVGGID</sequence>
<proteinExistence type="predicted"/>
<organism evidence="1 2">
    <name type="scientific">Metarhizium rileyi (strain RCEF 4871)</name>
    <name type="common">Nomuraea rileyi</name>
    <dbReference type="NCBI Taxonomy" id="1649241"/>
    <lineage>
        <taxon>Eukaryota</taxon>
        <taxon>Fungi</taxon>
        <taxon>Dikarya</taxon>
        <taxon>Ascomycota</taxon>
        <taxon>Pezizomycotina</taxon>
        <taxon>Sordariomycetes</taxon>
        <taxon>Hypocreomycetidae</taxon>
        <taxon>Hypocreales</taxon>
        <taxon>Clavicipitaceae</taxon>
        <taxon>Metarhizium</taxon>
    </lineage>
</organism>
<keyword evidence="2" id="KW-1185">Reference proteome</keyword>
<gene>
    <name evidence="1" type="ORF">NOR_00819</name>
</gene>
<accession>A0A167JJG8</accession>
<comment type="caution">
    <text evidence="1">The sequence shown here is derived from an EMBL/GenBank/DDBJ whole genome shotgun (WGS) entry which is preliminary data.</text>
</comment>
<name>A0A167JJG8_METRR</name>
<protein>
    <submittedName>
        <fullName evidence="1">Uncharacterized protein</fullName>
    </submittedName>
</protein>
<dbReference type="AlphaFoldDB" id="A0A167JJG8"/>
<evidence type="ECO:0000313" key="2">
    <source>
        <dbReference type="Proteomes" id="UP000243498"/>
    </source>
</evidence>
<evidence type="ECO:0000313" key="1">
    <source>
        <dbReference type="EMBL" id="OAA50369.1"/>
    </source>
</evidence>
<dbReference type="Proteomes" id="UP000243498">
    <property type="component" value="Unassembled WGS sequence"/>
</dbReference>
<reference evidence="1 2" key="1">
    <citation type="journal article" date="2016" name="Genome Biol. Evol.">
        <title>Divergent and convergent evolution of fungal pathogenicity.</title>
        <authorList>
            <person name="Shang Y."/>
            <person name="Xiao G."/>
            <person name="Zheng P."/>
            <person name="Cen K."/>
            <person name="Zhan S."/>
            <person name="Wang C."/>
        </authorList>
    </citation>
    <scope>NUCLEOTIDE SEQUENCE [LARGE SCALE GENOMIC DNA]</scope>
    <source>
        <strain evidence="1 2">RCEF 4871</strain>
    </source>
</reference>